<dbReference type="RefSeq" id="WP_184245376.1">
    <property type="nucleotide sequence ID" value="NZ_BAAACU010000002.1"/>
</dbReference>
<accession>A0A841RK01</accession>
<dbReference type="NCBIfam" id="NF005834">
    <property type="entry name" value="PRK07738.1"/>
    <property type="match status" value="1"/>
</dbReference>
<keyword evidence="2" id="KW-0966">Cell projection</keyword>
<dbReference type="InterPro" id="IPR005186">
    <property type="entry name" value="FlaG"/>
</dbReference>
<dbReference type="SUPFAM" id="SSF160214">
    <property type="entry name" value="FlaG-like"/>
    <property type="match status" value="1"/>
</dbReference>
<dbReference type="PANTHER" id="PTHR37166">
    <property type="entry name" value="PROTEIN FLAG"/>
    <property type="match status" value="1"/>
</dbReference>
<feature type="compositionally biased region" description="Basic and acidic residues" evidence="1">
    <location>
        <begin position="17"/>
        <end position="30"/>
    </location>
</feature>
<evidence type="ECO:0000256" key="1">
    <source>
        <dbReference type="SAM" id="MobiDB-lite"/>
    </source>
</evidence>
<dbReference type="Proteomes" id="UP000572212">
    <property type="component" value="Unassembled WGS sequence"/>
</dbReference>
<evidence type="ECO:0000313" key="3">
    <source>
        <dbReference type="Proteomes" id="UP000572212"/>
    </source>
</evidence>
<feature type="region of interest" description="Disordered" evidence="1">
    <location>
        <begin position="1"/>
        <end position="42"/>
    </location>
</feature>
<dbReference type="InterPro" id="IPR035924">
    <property type="entry name" value="FlaG-like_sf"/>
</dbReference>
<name>A0A841RK01_9BACI</name>
<gene>
    <name evidence="2" type="ORF">GGQ92_001083</name>
</gene>
<dbReference type="PANTHER" id="PTHR37166:SF1">
    <property type="entry name" value="PROTEIN FLAG"/>
    <property type="match status" value="1"/>
</dbReference>
<keyword evidence="2" id="KW-0969">Cilium</keyword>
<evidence type="ECO:0000313" key="2">
    <source>
        <dbReference type="EMBL" id="MBB6512302.1"/>
    </source>
</evidence>
<protein>
    <submittedName>
        <fullName evidence="2">Flagellar protein FlaG</fullName>
    </submittedName>
</protein>
<sequence>MEIGKSMVIPTQMQTERTNDQQPIERKRNLSQDSPGISVGKDEEISGDTIKRMVDGLNSFLKPTFTSIRYEYHEKLDRYYVTVVDKDTEETIKEVPPKKLLDMYASMAELMGLIVDKKI</sequence>
<proteinExistence type="predicted"/>
<keyword evidence="3" id="KW-1185">Reference proteome</keyword>
<comment type="caution">
    <text evidence="2">The sequence shown here is derived from an EMBL/GenBank/DDBJ whole genome shotgun (WGS) entry which is preliminary data.</text>
</comment>
<dbReference type="Gene3D" id="3.30.160.170">
    <property type="entry name" value="FlaG-like"/>
    <property type="match status" value="1"/>
</dbReference>
<reference evidence="2 3" key="1">
    <citation type="submission" date="2020-08" db="EMBL/GenBank/DDBJ databases">
        <title>Genomic Encyclopedia of Type Strains, Phase IV (KMG-IV): sequencing the most valuable type-strain genomes for metagenomic binning, comparative biology and taxonomic classification.</title>
        <authorList>
            <person name="Goeker M."/>
        </authorList>
    </citation>
    <scope>NUCLEOTIDE SEQUENCE [LARGE SCALE GENOMIC DNA]</scope>
    <source>
        <strain evidence="2 3">DSM 11805</strain>
    </source>
</reference>
<dbReference type="Pfam" id="PF03646">
    <property type="entry name" value="FlaG"/>
    <property type="match status" value="1"/>
</dbReference>
<dbReference type="AlphaFoldDB" id="A0A841RK01"/>
<keyword evidence="2" id="KW-0282">Flagellum</keyword>
<dbReference type="EMBL" id="JACHON010000002">
    <property type="protein sequence ID" value="MBB6512302.1"/>
    <property type="molecule type" value="Genomic_DNA"/>
</dbReference>
<organism evidence="2 3">
    <name type="scientific">Gracilibacillus halotolerans</name>
    <dbReference type="NCBI Taxonomy" id="74386"/>
    <lineage>
        <taxon>Bacteria</taxon>
        <taxon>Bacillati</taxon>
        <taxon>Bacillota</taxon>
        <taxon>Bacilli</taxon>
        <taxon>Bacillales</taxon>
        <taxon>Bacillaceae</taxon>
        <taxon>Gracilibacillus</taxon>
    </lineage>
</organism>